<name>A0AC35TXM6_9BILA</name>
<accession>A0AC35TXM6</accession>
<evidence type="ECO:0000313" key="1">
    <source>
        <dbReference type="Proteomes" id="UP000095286"/>
    </source>
</evidence>
<protein>
    <submittedName>
        <fullName evidence="2">Wax2_C domain-containing protein</fullName>
    </submittedName>
</protein>
<evidence type="ECO:0000313" key="2">
    <source>
        <dbReference type="WBParaSite" id="RSKR_0000525050.1"/>
    </source>
</evidence>
<organism evidence="1 2">
    <name type="scientific">Rhabditophanes sp. KR3021</name>
    <dbReference type="NCBI Taxonomy" id="114890"/>
    <lineage>
        <taxon>Eukaryota</taxon>
        <taxon>Metazoa</taxon>
        <taxon>Ecdysozoa</taxon>
        <taxon>Nematoda</taxon>
        <taxon>Chromadorea</taxon>
        <taxon>Rhabditida</taxon>
        <taxon>Tylenchina</taxon>
        <taxon>Panagrolaimomorpha</taxon>
        <taxon>Strongyloidoidea</taxon>
        <taxon>Alloionematidae</taxon>
        <taxon>Rhabditophanes</taxon>
    </lineage>
</organism>
<dbReference type="Proteomes" id="UP000095286">
    <property type="component" value="Unplaced"/>
</dbReference>
<reference evidence="2" key="1">
    <citation type="submission" date="2016-11" db="UniProtKB">
        <authorList>
            <consortium name="WormBaseParasite"/>
        </authorList>
    </citation>
    <scope>IDENTIFICATION</scope>
    <source>
        <strain evidence="2">KR3021</strain>
    </source>
</reference>
<proteinExistence type="predicted"/>
<dbReference type="WBParaSite" id="RSKR_0000525050.1">
    <property type="protein sequence ID" value="RSKR_0000525050.1"/>
    <property type="gene ID" value="RSKR_0000525050"/>
</dbReference>
<sequence length="95" mass="10820">MFGNIVSTIIAKKLNKSHTRIFLASGNSNIKTSVEFLDDYGIKPVQRNIPKIIISEADDIKLAPNFDDLVFSTDMDKPLLIYSKFQYDHIHQGHQ</sequence>